<accession>A0A7W6JB25</accession>
<proteinExistence type="predicted"/>
<feature type="compositionally biased region" description="Gly residues" evidence="1">
    <location>
        <begin position="8"/>
        <end position="18"/>
    </location>
</feature>
<keyword evidence="3" id="KW-1185">Reference proteome</keyword>
<evidence type="ECO:0000256" key="1">
    <source>
        <dbReference type="SAM" id="MobiDB-lite"/>
    </source>
</evidence>
<protein>
    <submittedName>
        <fullName evidence="2">Uncharacterized protein</fullName>
    </submittedName>
</protein>
<dbReference type="EMBL" id="JACIDM010000001">
    <property type="protein sequence ID" value="MBB4081809.1"/>
    <property type="molecule type" value="Genomic_DNA"/>
</dbReference>
<feature type="region of interest" description="Disordered" evidence="1">
    <location>
        <begin position="1"/>
        <end position="22"/>
    </location>
</feature>
<comment type="caution">
    <text evidence="2">The sequence shown here is derived from an EMBL/GenBank/DDBJ whole genome shotgun (WGS) entry which is preliminary data.</text>
</comment>
<dbReference type="RefSeq" id="WP_183202861.1">
    <property type="nucleotide sequence ID" value="NZ_BAAAER010000005.1"/>
</dbReference>
<dbReference type="AlphaFoldDB" id="A0A7W6JB25"/>
<sequence length="179" mass="18957">MTDTGLGEVEGGFGGGGLDFPLDEDEGTGSGARLIAFLRALDEDLRAMLADDAFLEDDRRAGALAAYESGPAGEIEAMITLLESDWDTVAPEVIRHGLTGLQADFKLGAQEEMRRIYRQGEIEPAAAAAEQYLAASDIILESLSSALGGAGAALIEFKKMIEWLKGLAAKGWRGLLGLR</sequence>
<gene>
    <name evidence="2" type="ORF">GGR12_000648</name>
</gene>
<organism evidence="2 3">
    <name type="scientific">Brevundimonas lenta</name>
    <dbReference type="NCBI Taxonomy" id="424796"/>
    <lineage>
        <taxon>Bacteria</taxon>
        <taxon>Pseudomonadati</taxon>
        <taxon>Pseudomonadota</taxon>
        <taxon>Alphaproteobacteria</taxon>
        <taxon>Caulobacterales</taxon>
        <taxon>Caulobacteraceae</taxon>
        <taxon>Brevundimonas</taxon>
    </lineage>
</organism>
<dbReference type="Proteomes" id="UP000529946">
    <property type="component" value="Unassembled WGS sequence"/>
</dbReference>
<reference evidence="2 3" key="1">
    <citation type="submission" date="2020-08" db="EMBL/GenBank/DDBJ databases">
        <title>Genomic Encyclopedia of Type Strains, Phase IV (KMG-IV): sequencing the most valuable type-strain genomes for metagenomic binning, comparative biology and taxonomic classification.</title>
        <authorList>
            <person name="Goeker M."/>
        </authorList>
    </citation>
    <scope>NUCLEOTIDE SEQUENCE [LARGE SCALE GENOMIC DNA]</scope>
    <source>
        <strain evidence="2 3">DSM 23960</strain>
    </source>
</reference>
<name>A0A7W6JB25_9CAUL</name>
<evidence type="ECO:0000313" key="3">
    <source>
        <dbReference type="Proteomes" id="UP000529946"/>
    </source>
</evidence>
<evidence type="ECO:0000313" key="2">
    <source>
        <dbReference type="EMBL" id="MBB4081809.1"/>
    </source>
</evidence>